<gene>
    <name evidence="9" type="ORF">CP98_01804</name>
</gene>
<protein>
    <submittedName>
        <fullName evidence="9">Arabinose efflux permease family protein</fullName>
    </submittedName>
</protein>
<evidence type="ECO:0000256" key="1">
    <source>
        <dbReference type="ARBA" id="ARBA00004651"/>
    </source>
</evidence>
<dbReference type="PATRIC" id="fig|13690.10.peg.1858"/>
<dbReference type="eggNOG" id="COG0477">
    <property type="taxonomic scope" value="Bacteria"/>
</dbReference>
<dbReference type="SUPFAM" id="SSF103473">
    <property type="entry name" value="MFS general substrate transporter"/>
    <property type="match status" value="1"/>
</dbReference>
<feature type="transmembrane region" description="Helical" evidence="7">
    <location>
        <begin position="233"/>
        <end position="253"/>
    </location>
</feature>
<dbReference type="Pfam" id="PF05977">
    <property type="entry name" value="MFS_3"/>
    <property type="match status" value="1"/>
</dbReference>
<evidence type="ECO:0000256" key="6">
    <source>
        <dbReference type="ARBA" id="ARBA00023136"/>
    </source>
</evidence>
<keyword evidence="5 7" id="KW-1133">Transmembrane helix</keyword>
<feature type="transmembrane region" description="Helical" evidence="7">
    <location>
        <begin position="291"/>
        <end position="311"/>
    </location>
</feature>
<dbReference type="InterPro" id="IPR036259">
    <property type="entry name" value="MFS_trans_sf"/>
</dbReference>
<evidence type="ECO:0000313" key="10">
    <source>
        <dbReference type="Proteomes" id="UP000028534"/>
    </source>
</evidence>
<sequence>MAQGDVAQATGGSFAPLREPVFRRIWTASLLSNFGQLILGVGAAWEMTRMSASPSMVALVQTALMLPLMLVTLPAGAFADMFDRRRIAMCGLAFSMACAALLTFLAWTGHSSPWMLLAFCSLIGAGVALYSPAWQASISEQVGPRLLPAAVALGTISYNVARSFGPALGGIIVLAAGAHGAFAINAICYLPLFLAFFAWQRRHVPARLPPEQFHRAMVSGMRYALHAGAIRTVLLRAFLFGLAGASASALAPLVAKDLLGGDASIYGLLLGASGVGAVLGALLVGPCRDRFGTQLTTAVLALVSGIALALVGVSRHVPLTCLALLVAGGANILTIALFNVSVQLSAPRWVTARALSLFSSALTGGIAIGALLWGLVAQHWSVDVALYGSGLALAILPLLGWLLPLPETSEADVEPFIIAGEPEVGMALTRRSGPVIIEIDYDVDPDQARDFYAAMVEVQRTRMRNGGFNWSIARDIADPALWTERYQCPTWGDYLHMRDRFTQADKLAQQVARAFDRKAGEVRVRRRLERPFGSVRWRADSPDPRQDTIGYLGP</sequence>
<organism evidence="9 10">
    <name type="scientific">Sphingobium yanoikuyae</name>
    <name type="common">Sphingomonas yanoikuyae</name>
    <dbReference type="NCBI Taxonomy" id="13690"/>
    <lineage>
        <taxon>Bacteria</taxon>
        <taxon>Pseudomonadati</taxon>
        <taxon>Pseudomonadota</taxon>
        <taxon>Alphaproteobacteria</taxon>
        <taxon>Sphingomonadales</taxon>
        <taxon>Sphingomonadaceae</taxon>
        <taxon>Sphingobium</taxon>
    </lineage>
</organism>
<keyword evidence="4 7" id="KW-0812">Transmembrane</keyword>
<dbReference type="Proteomes" id="UP000028534">
    <property type="component" value="Unassembled WGS sequence"/>
</dbReference>
<evidence type="ECO:0000256" key="7">
    <source>
        <dbReference type="SAM" id="Phobius"/>
    </source>
</evidence>
<evidence type="ECO:0000256" key="2">
    <source>
        <dbReference type="ARBA" id="ARBA00022448"/>
    </source>
</evidence>
<feature type="transmembrane region" description="Helical" evidence="7">
    <location>
        <begin position="384"/>
        <end position="403"/>
    </location>
</feature>
<feature type="transmembrane region" description="Helical" evidence="7">
    <location>
        <begin position="265"/>
        <end position="284"/>
    </location>
</feature>
<feature type="transmembrane region" description="Helical" evidence="7">
    <location>
        <begin position="167"/>
        <end position="199"/>
    </location>
</feature>
<feature type="domain" description="Major facilitator superfamily (MFS) profile" evidence="8">
    <location>
        <begin position="21"/>
        <end position="409"/>
    </location>
</feature>
<evidence type="ECO:0000256" key="4">
    <source>
        <dbReference type="ARBA" id="ARBA00022692"/>
    </source>
</evidence>
<dbReference type="STRING" id="13690.AX777_07965"/>
<dbReference type="GO" id="GO:0005886">
    <property type="term" value="C:plasma membrane"/>
    <property type="evidence" value="ECO:0007669"/>
    <property type="project" value="UniProtKB-SubCell"/>
</dbReference>
<name>A0A084EP07_SPHYA</name>
<dbReference type="InterPro" id="IPR020846">
    <property type="entry name" value="MFS_dom"/>
</dbReference>
<dbReference type="Gene3D" id="1.20.1250.20">
    <property type="entry name" value="MFS general substrate transporter like domains"/>
    <property type="match status" value="2"/>
</dbReference>
<comment type="subcellular location">
    <subcellularLocation>
        <location evidence="1">Cell membrane</location>
        <topology evidence="1">Multi-pass membrane protein</topology>
    </subcellularLocation>
</comment>
<dbReference type="AlphaFoldDB" id="A0A084EP07"/>
<feature type="transmembrane region" description="Helical" evidence="7">
    <location>
        <begin position="142"/>
        <end position="161"/>
    </location>
</feature>
<keyword evidence="3" id="KW-1003">Cell membrane</keyword>
<dbReference type="PROSITE" id="PS50850">
    <property type="entry name" value="MFS"/>
    <property type="match status" value="1"/>
</dbReference>
<proteinExistence type="predicted"/>
<evidence type="ECO:0000256" key="3">
    <source>
        <dbReference type="ARBA" id="ARBA00022475"/>
    </source>
</evidence>
<accession>A0A084EP07</accession>
<feature type="transmembrane region" description="Helical" evidence="7">
    <location>
        <begin position="317"/>
        <end position="342"/>
    </location>
</feature>
<evidence type="ECO:0000259" key="8">
    <source>
        <dbReference type="PROSITE" id="PS50850"/>
    </source>
</evidence>
<feature type="transmembrane region" description="Helical" evidence="7">
    <location>
        <begin position="87"/>
        <end position="107"/>
    </location>
</feature>
<feature type="transmembrane region" description="Helical" evidence="7">
    <location>
        <begin position="113"/>
        <end position="130"/>
    </location>
</feature>
<feature type="transmembrane region" description="Helical" evidence="7">
    <location>
        <begin position="57"/>
        <end position="75"/>
    </location>
</feature>
<reference evidence="9 10" key="1">
    <citation type="submission" date="2014-03" db="EMBL/GenBank/DDBJ databases">
        <title>Genome sequence of Sphingobium yanoikuyae B1.</title>
        <authorList>
            <person name="Gan H.M."/>
            <person name="Gan H.Y."/>
            <person name="Savka M.A."/>
        </authorList>
    </citation>
    <scope>NUCLEOTIDE SEQUENCE [LARGE SCALE GENOMIC DNA]</scope>
    <source>
        <strain evidence="9 10">B1</strain>
    </source>
</reference>
<dbReference type="InterPro" id="IPR010290">
    <property type="entry name" value="TM_effector"/>
</dbReference>
<dbReference type="RefSeq" id="WP_037518755.1">
    <property type="nucleotide sequence ID" value="NZ_JGVR01000008.1"/>
</dbReference>
<keyword evidence="6 7" id="KW-0472">Membrane</keyword>
<dbReference type="CDD" id="cd06173">
    <property type="entry name" value="MFS_MefA_like"/>
    <property type="match status" value="1"/>
</dbReference>
<feature type="transmembrane region" description="Helical" evidence="7">
    <location>
        <begin position="354"/>
        <end position="378"/>
    </location>
</feature>
<dbReference type="PANTHER" id="PTHR23513:SF11">
    <property type="entry name" value="STAPHYLOFERRIN A TRANSPORTER"/>
    <property type="match status" value="1"/>
</dbReference>
<dbReference type="GO" id="GO:0022857">
    <property type="term" value="F:transmembrane transporter activity"/>
    <property type="evidence" value="ECO:0007669"/>
    <property type="project" value="InterPro"/>
</dbReference>
<evidence type="ECO:0000313" key="9">
    <source>
        <dbReference type="EMBL" id="KEZ19699.1"/>
    </source>
</evidence>
<feature type="transmembrane region" description="Helical" evidence="7">
    <location>
        <begin position="25"/>
        <end position="45"/>
    </location>
</feature>
<keyword evidence="2" id="KW-0813">Transport</keyword>
<dbReference type="EMBL" id="JGVR01000008">
    <property type="protein sequence ID" value="KEZ19699.1"/>
    <property type="molecule type" value="Genomic_DNA"/>
</dbReference>
<comment type="caution">
    <text evidence="9">The sequence shown here is derived from an EMBL/GenBank/DDBJ whole genome shotgun (WGS) entry which is preliminary data.</text>
</comment>
<dbReference type="PANTHER" id="PTHR23513">
    <property type="entry name" value="INTEGRAL MEMBRANE EFFLUX PROTEIN-RELATED"/>
    <property type="match status" value="1"/>
</dbReference>
<evidence type="ECO:0000256" key="5">
    <source>
        <dbReference type="ARBA" id="ARBA00022989"/>
    </source>
</evidence>